<feature type="domain" description="Spore coat protein U/FanG" evidence="2">
    <location>
        <begin position="25"/>
        <end position="156"/>
    </location>
</feature>
<feature type="signal peptide" evidence="1">
    <location>
        <begin position="1"/>
        <end position="21"/>
    </location>
</feature>
<dbReference type="OrthoDB" id="8588792at2"/>
<sequence>MYRYVSRMLAFSVLLGGVGQAQVQPLAITAQTINACSITTQNLDFGTYRAADPSDLRASGTFSLTCNPGVTAQLQFSGYSTRLRHGNDTLGYRLTFVRPNGSSVTPAEIPAGSSPLIVTSAIQFNGTAQVYQVNGRIPARQWNSPAGTYQETVTLTLEY</sequence>
<dbReference type="AlphaFoldDB" id="A0A246BDT5"/>
<organism evidence="3 5">
    <name type="scientific">Deinococcus indicus</name>
    <dbReference type="NCBI Taxonomy" id="223556"/>
    <lineage>
        <taxon>Bacteria</taxon>
        <taxon>Thermotogati</taxon>
        <taxon>Deinococcota</taxon>
        <taxon>Deinococci</taxon>
        <taxon>Deinococcales</taxon>
        <taxon>Deinococcaceae</taxon>
        <taxon>Deinococcus</taxon>
    </lineage>
</organism>
<dbReference type="EMBL" id="NHMK01000035">
    <property type="protein sequence ID" value="OWL93451.1"/>
    <property type="molecule type" value="Genomic_DNA"/>
</dbReference>
<reference evidence="3 5" key="1">
    <citation type="submission" date="2017-05" db="EMBL/GenBank/DDBJ databases">
        <title>De novo genome assembly of Deniococcus indicus strain DR1.</title>
        <authorList>
            <person name="Chauhan D."/>
            <person name="Yennamalli R.M."/>
            <person name="Priyadarshini R."/>
        </authorList>
    </citation>
    <scope>NUCLEOTIDE SEQUENCE [LARGE SCALE GENOMIC DNA]</scope>
    <source>
        <strain evidence="3 5">DR1</strain>
    </source>
</reference>
<evidence type="ECO:0000313" key="3">
    <source>
        <dbReference type="EMBL" id="OWL93198.1"/>
    </source>
</evidence>
<comment type="caution">
    <text evidence="3">The sequence shown here is derived from an EMBL/GenBank/DDBJ whole genome shotgun (WGS) entry which is preliminary data.</text>
</comment>
<dbReference type="EMBL" id="NHMK01000039">
    <property type="protein sequence ID" value="OWL93198.1"/>
    <property type="molecule type" value="Genomic_DNA"/>
</dbReference>
<protein>
    <recommendedName>
        <fullName evidence="2">Spore coat protein U/FanG domain-containing protein</fullName>
    </recommendedName>
</protein>
<evidence type="ECO:0000259" key="2">
    <source>
        <dbReference type="Pfam" id="PF05229"/>
    </source>
</evidence>
<feature type="chain" id="PRO_5011913659" description="Spore coat protein U/FanG domain-containing protein" evidence="1">
    <location>
        <begin position="22"/>
        <end position="159"/>
    </location>
</feature>
<dbReference type="InterPro" id="IPR007893">
    <property type="entry name" value="Spore_coat_U/FanG"/>
</dbReference>
<accession>A0A246BDT5</accession>
<dbReference type="GO" id="GO:0009289">
    <property type="term" value="C:pilus"/>
    <property type="evidence" value="ECO:0007669"/>
    <property type="project" value="InterPro"/>
</dbReference>
<evidence type="ECO:0000256" key="1">
    <source>
        <dbReference type="SAM" id="SignalP"/>
    </source>
</evidence>
<dbReference type="InterPro" id="IPR036937">
    <property type="entry name" value="Adhesion_dom_fimbrial_sf"/>
</dbReference>
<dbReference type="Gene3D" id="2.60.40.1090">
    <property type="entry name" value="Fimbrial-type adhesion domain"/>
    <property type="match status" value="1"/>
</dbReference>
<name>A0A246BDT5_9DEIO</name>
<dbReference type="Pfam" id="PF05229">
    <property type="entry name" value="SCPU"/>
    <property type="match status" value="1"/>
</dbReference>
<keyword evidence="5" id="KW-1185">Reference proteome</keyword>
<evidence type="ECO:0000313" key="5">
    <source>
        <dbReference type="Proteomes" id="UP000197208"/>
    </source>
</evidence>
<gene>
    <name evidence="4" type="ORF">CBQ26_19670</name>
    <name evidence="3" type="ORF">CBQ26_20920</name>
</gene>
<dbReference type="Proteomes" id="UP000197208">
    <property type="component" value="Unassembled WGS sequence"/>
</dbReference>
<keyword evidence="1" id="KW-0732">Signal</keyword>
<dbReference type="GO" id="GO:0007155">
    <property type="term" value="P:cell adhesion"/>
    <property type="evidence" value="ECO:0007669"/>
    <property type="project" value="InterPro"/>
</dbReference>
<dbReference type="RefSeq" id="WP_088250305.1">
    <property type="nucleotide sequence ID" value="NZ_NHMK01000035.1"/>
</dbReference>
<evidence type="ECO:0000313" key="4">
    <source>
        <dbReference type="EMBL" id="OWL93451.1"/>
    </source>
</evidence>
<proteinExistence type="predicted"/>